<dbReference type="InterPro" id="IPR047110">
    <property type="entry name" value="GABD/Sad-like"/>
</dbReference>
<evidence type="ECO:0000256" key="2">
    <source>
        <dbReference type="ARBA" id="ARBA00022857"/>
    </source>
</evidence>
<dbReference type="Pfam" id="PF00171">
    <property type="entry name" value="Aldedh"/>
    <property type="match status" value="1"/>
</dbReference>
<accession>A0A5A5T8G8</accession>
<evidence type="ECO:0000259" key="4">
    <source>
        <dbReference type="Pfam" id="PF00171"/>
    </source>
</evidence>
<dbReference type="Proteomes" id="UP000322530">
    <property type="component" value="Unassembled WGS sequence"/>
</dbReference>
<dbReference type="SUPFAM" id="SSF53720">
    <property type="entry name" value="ALDH-like"/>
    <property type="match status" value="1"/>
</dbReference>
<name>A0A5A5T8G8_9CHLR</name>
<dbReference type="InterPro" id="IPR016161">
    <property type="entry name" value="Ald_DH/histidinol_DH"/>
</dbReference>
<keyword evidence="3" id="KW-0560">Oxidoreductase</keyword>
<evidence type="ECO:0000256" key="3">
    <source>
        <dbReference type="ARBA" id="ARBA00023002"/>
    </source>
</evidence>
<sequence>MSIQSINPATEEVLQTFEPYTPRQIDDALHEASTTFRGWRKTTFSERREHFHHLARYLRDNKSRLARIATLEMGKPLVEAEAEVEKCALNCDFYAERAEEFLASQKLPSNATTSYATFQPLGVILALMPWNFPYWQVFRFAAPTLMAGNTAVLKHASNVSQVALEIERMFEASGFPKGVLRTVLVPGAETEALIKDSRIAAVTLTGSEAAGRKVAAISGSVLKKNVLELGGSDAYIVLSDADIDAAAQTAVQARNQNNGQSCIAAKRFIVIDDVYDKFLTKFVQNTARLRIGNPLERDVNIGPLARGDLREGLERQVQESIRHGASLALGGRRVGKQGYFYEPTILADVTPDMTVFKEETFGPVAAVIRARDTAHAIELANNSIYGLSSNLWTRNIEQAQRLVAQIEAGAAFINGMTASTPSLPFGGVKHSGYGRELSHFGIQEFVNIQTVWIGPKVEENATQEIE</sequence>
<dbReference type="Gene3D" id="3.40.309.10">
    <property type="entry name" value="Aldehyde Dehydrogenase, Chain A, domain 2"/>
    <property type="match status" value="1"/>
</dbReference>
<dbReference type="EMBL" id="BIXY01000014">
    <property type="protein sequence ID" value="GCF07771.1"/>
    <property type="molecule type" value="Genomic_DNA"/>
</dbReference>
<dbReference type="Gene3D" id="3.40.605.10">
    <property type="entry name" value="Aldehyde Dehydrogenase, Chain A, domain 1"/>
    <property type="match status" value="1"/>
</dbReference>
<dbReference type="CDD" id="cd07100">
    <property type="entry name" value="ALDH_SSADH1_GabD1"/>
    <property type="match status" value="1"/>
</dbReference>
<reference evidence="5 6" key="1">
    <citation type="submission" date="2019-01" db="EMBL/GenBank/DDBJ databases">
        <title>Draft genome sequence of Dictyobacter sp. Uno17.</title>
        <authorList>
            <person name="Wang C.M."/>
            <person name="Zheng Y."/>
            <person name="Sakai Y."/>
            <person name="Abe K."/>
            <person name="Yokota A."/>
            <person name="Yabe S."/>
        </authorList>
    </citation>
    <scope>NUCLEOTIDE SEQUENCE [LARGE SCALE GENOMIC DNA]</scope>
    <source>
        <strain evidence="5 6">Uno17</strain>
    </source>
</reference>
<keyword evidence="6" id="KW-1185">Reference proteome</keyword>
<protein>
    <submittedName>
        <fullName evidence="5">Succinate-semialdehyde dehydrogenase</fullName>
    </submittedName>
</protein>
<dbReference type="InterPro" id="IPR016162">
    <property type="entry name" value="Ald_DH_N"/>
</dbReference>
<dbReference type="GO" id="GO:0004777">
    <property type="term" value="F:succinate-semialdehyde dehydrogenase (NAD+) activity"/>
    <property type="evidence" value="ECO:0007669"/>
    <property type="project" value="TreeGrafter"/>
</dbReference>
<gene>
    <name evidence="5" type="ORF">KDI_13350</name>
</gene>
<proteinExistence type="inferred from homology"/>
<dbReference type="PANTHER" id="PTHR43217">
    <property type="entry name" value="SUCCINATE SEMIALDEHYDE DEHYDROGENASE [NAD(P)+] SAD"/>
    <property type="match status" value="1"/>
</dbReference>
<dbReference type="AlphaFoldDB" id="A0A5A5T8G8"/>
<dbReference type="FunFam" id="3.40.605.10:FF:000012">
    <property type="entry name" value="NAD-dependent succinate-semialdehyde dehydrogenase"/>
    <property type="match status" value="1"/>
</dbReference>
<feature type="domain" description="Aldehyde dehydrogenase" evidence="4">
    <location>
        <begin position="3"/>
        <end position="451"/>
    </location>
</feature>
<keyword evidence="2" id="KW-0521">NADP</keyword>
<dbReference type="FunFam" id="3.40.309.10:FF:000010">
    <property type="entry name" value="Gamma-aminobutyraldehyde dehydrogenase"/>
    <property type="match status" value="1"/>
</dbReference>
<dbReference type="GO" id="GO:0004030">
    <property type="term" value="F:aldehyde dehydrogenase [NAD(P)+] activity"/>
    <property type="evidence" value="ECO:0007669"/>
    <property type="project" value="InterPro"/>
</dbReference>
<dbReference type="InterPro" id="IPR044148">
    <property type="entry name" value="ALDH_GabD1-like"/>
</dbReference>
<organism evidence="5 6">
    <name type="scientific">Dictyobacter arantiisoli</name>
    <dbReference type="NCBI Taxonomy" id="2014874"/>
    <lineage>
        <taxon>Bacteria</taxon>
        <taxon>Bacillati</taxon>
        <taxon>Chloroflexota</taxon>
        <taxon>Ktedonobacteria</taxon>
        <taxon>Ktedonobacterales</taxon>
        <taxon>Dictyobacteraceae</taxon>
        <taxon>Dictyobacter</taxon>
    </lineage>
</organism>
<evidence type="ECO:0000313" key="6">
    <source>
        <dbReference type="Proteomes" id="UP000322530"/>
    </source>
</evidence>
<comment type="similarity">
    <text evidence="1">Belongs to the aldehyde dehydrogenase family.</text>
</comment>
<dbReference type="OrthoDB" id="9762913at2"/>
<dbReference type="PANTHER" id="PTHR43217:SF1">
    <property type="entry name" value="SUCCINATE SEMIALDEHYDE DEHYDROGENASE [NAD(P)+] SAD"/>
    <property type="match status" value="1"/>
</dbReference>
<dbReference type="InterPro" id="IPR015590">
    <property type="entry name" value="Aldehyde_DH_dom"/>
</dbReference>
<evidence type="ECO:0000256" key="1">
    <source>
        <dbReference type="ARBA" id="ARBA00009986"/>
    </source>
</evidence>
<dbReference type="InterPro" id="IPR016163">
    <property type="entry name" value="Ald_DH_C"/>
</dbReference>
<dbReference type="RefSeq" id="WP_149400780.1">
    <property type="nucleotide sequence ID" value="NZ_BIXY01000014.1"/>
</dbReference>
<comment type="caution">
    <text evidence="5">The sequence shown here is derived from an EMBL/GenBank/DDBJ whole genome shotgun (WGS) entry which is preliminary data.</text>
</comment>
<evidence type="ECO:0000313" key="5">
    <source>
        <dbReference type="EMBL" id="GCF07771.1"/>
    </source>
</evidence>